<keyword evidence="2" id="KW-1185">Reference proteome</keyword>
<proteinExistence type="predicted"/>
<sequence>MSQLTFEQLAAEMQGKSLTYGWDACVSYDQRAANKLLMELYTERFNTAEGNIEPASMVASWGDGSYREHIHDLRLLAPKLSFESSDPSLPARARLTMDMIGGMIVSTKKYSGGAAFVSKMMKVLPIGGPQLWMDQPVTKGVVTGPGKVEIDLKNADTFRANFVFGDLAQEDVGKRFKEYFEKEVPADKKIFPLGSLAGDLNGVLTPKNFEIRTMKADPNAVLGDESYSRGAVTLFITLKDGEDSSFFPNANSTFPIPADGDGTEFTGSVLIASKVVFEKLIKSAVEQSVGEGLSLKLVQPGNDVAASLEATAGGGNKKFRTPDYGYLGNTGTPHVTYTRIDEFPYRFKVDGGAGNVFKVGSVKGALNVTWNSVIGGKHITPGFLDNYQYDYSCRYDLGLEYTALIDSEGEIELGNKKTVLDTKNCQFAHPGVLWNQNGESATRGTIAFQADSIVRDVLNRIHIPGIKTWLLRNILFPGHNALQLSDAVLPGDLLACGKIDPLRTTTALSPSNSTIEAGSKLQFTLMPKPDNVQWSVKDVDGNLAEPGVISPTGEYTAPTADKLPDGFVTVIVTAQGTLDGKPVKSSALVSVLHSAIVVNPIYDSCDQGDTKVLSAEAMGDEVLEWKIVTPQWGSTLTPVEGDPTKRTYKAGGSEDLAVPFSVDKIEIKKTVNGVVTSAFIQVLIHNLPIGTPLLMTEESDPSTGAIQFEVRGKNGPIDPGLLVWKLLSGEGTFNDKTGEYTEPKSPAPGSFIVVSATLEDPISDIHAVAAVPLPLSKYADLIETVNLTLSKG</sequence>
<organism evidence="1 2">
    <name type="scientific">Pseudomonas neuropathica</name>
    <dbReference type="NCBI Taxonomy" id="2730425"/>
    <lineage>
        <taxon>Bacteria</taxon>
        <taxon>Pseudomonadati</taxon>
        <taxon>Pseudomonadota</taxon>
        <taxon>Gammaproteobacteria</taxon>
        <taxon>Pseudomonadales</taxon>
        <taxon>Pseudomonadaceae</taxon>
        <taxon>Pseudomonas</taxon>
    </lineage>
</organism>
<dbReference type="EMBL" id="JBJHQE010000036">
    <property type="protein sequence ID" value="MFK9082738.1"/>
    <property type="molecule type" value="Genomic_DNA"/>
</dbReference>
<evidence type="ECO:0000313" key="2">
    <source>
        <dbReference type="Proteomes" id="UP001622950"/>
    </source>
</evidence>
<comment type="caution">
    <text evidence="1">The sequence shown here is derived from an EMBL/GenBank/DDBJ whole genome shotgun (WGS) entry which is preliminary data.</text>
</comment>
<protein>
    <submittedName>
        <fullName evidence="1">Uncharacterized protein</fullName>
    </submittedName>
</protein>
<reference evidence="1" key="1">
    <citation type="submission" date="2024-11" db="EMBL/GenBank/DDBJ databases">
        <authorList>
            <person name="Lucas J.A."/>
        </authorList>
    </citation>
    <scope>NUCLEOTIDE SEQUENCE</scope>
    <source>
        <strain evidence="1">Z 8.8</strain>
    </source>
</reference>
<dbReference type="Proteomes" id="UP001622950">
    <property type="component" value="Unassembled WGS sequence"/>
</dbReference>
<gene>
    <name evidence="1" type="ORF">ACJEBM_18890</name>
</gene>
<name>A0ACC7MXH6_9PSED</name>
<accession>A0ACC7MXH6</accession>
<evidence type="ECO:0000313" key="1">
    <source>
        <dbReference type="EMBL" id="MFK9082738.1"/>
    </source>
</evidence>